<keyword evidence="1" id="KW-0812">Transmembrane</keyword>
<keyword evidence="1" id="KW-0472">Membrane</keyword>
<name>A0A1P8MW77_9RHOB</name>
<dbReference type="RefSeq" id="WP_076628596.1">
    <property type="nucleotide sequence ID" value="NZ_CP019312.1"/>
</dbReference>
<dbReference type="EMBL" id="CP019312">
    <property type="protein sequence ID" value="APX12360.1"/>
    <property type="molecule type" value="Genomic_DNA"/>
</dbReference>
<feature type="transmembrane region" description="Helical" evidence="1">
    <location>
        <begin position="47"/>
        <end position="64"/>
    </location>
</feature>
<keyword evidence="1" id="KW-1133">Transmembrane helix</keyword>
<dbReference type="AlphaFoldDB" id="A0A1P8MW77"/>
<evidence type="ECO:0000256" key="1">
    <source>
        <dbReference type="SAM" id="Phobius"/>
    </source>
</evidence>
<keyword evidence="3" id="KW-1185">Reference proteome</keyword>
<evidence type="ECO:0000313" key="3">
    <source>
        <dbReference type="Proteomes" id="UP000186336"/>
    </source>
</evidence>
<dbReference type="Proteomes" id="UP000186336">
    <property type="component" value="Chromosome"/>
</dbReference>
<accession>A0A1P8MW77</accession>
<dbReference type="STRING" id="299262.BWR18_12230"/>
<sequence length="166" mass="18269">MQGLDFKEGEVIATINASQGRRILGIGSLWVLSLMVIYVGIVRPPEIGWQLFLLVLGGGALWIAEKMRRATALTLELTPEELRDSSGQVVARTADIHSIDRGMFAFKPSNGFLLRLSNSDGRAWRPGLWWRLGNRVGIGGMTPGHQAKFMAEILSAMIAERSPEQP</sequence>
<dbReference type="OrthoDB" id="7862519at2"/>
<gene>
    <name evidence="2" type="ORF">BWR18_12230</name>
</gene>
<reference evidence="2 3" key="1">
    <citation type="submission" date="2017-01" db="EMBL/GenBank/DDBJ databases">
        <title>Complete genome of Tateyamaria omphalii DOK1-4 isolated from seawater in Dokdo.</title>
        <authorList>
            <person name="Kim J.H."/>
            <person name="Chi W.-J."/>
        </authorList>
    </citation>
    <scope>NUCLEOTIDE SEQUENCE [LARGE SCALE GENOMIC DNA]</scope>
    <source>
        <strain evidence="2 3">DOK1-4</strain>
    </source>
</reference>
<proteinExistence type="predicted"/>
<feature type="transmembrane region" description="Helical" evidence="1">
    <location>
        <begin position="23"/>
        <end position="41"/>
    </location>
</feature>
<organism evidence="2 3">
    <name type="scientific">Tateyamaria omphalii</name>
    <dbReference type="NCBI Taxonomy" id="299262"/>
    <lineage>
        <taxon>Bacteria</taxon>
        <taxon>Pseudomonadati</taxon>
        <taxon>Pseudomonadota</taxon>
        <taxon>Alphaproteobacteria</taxon>
        <taxon>Rhodobacterales</taxon>
        <taxon>Roseobacteraceae</taxon>
        <taxon>Tateyamaria</taxon>
    </lineage>
</organism>
<dbReference type="KEGG" id="tom:BWR18_12230"/>
<evidence type="ECO:0000313" key="2">
    <source>
        <dbReference type="EMBL" id="APX12360.1"/>
    </source>
</evidence>
<protein>
    <submittedName>
        <fullName evidence="2">Uncharacterized protein</fullName>
    </submittedName>
</protein>